<dbReference type="InterPro" id="IPR043502">
    <property type="entry name" value="DNA/RNA_pol_sf"/>
</dbReference>
<feature type="domain" description="Double jelly roll-like" evidence="2">
    <location>
        <begin position="374"/>
        <end position="499"/>
    </location>
</feature>
<dbReference type="EMBL" id="QOIP01000009">
    <property type="protein sequence ID" value="RLU18816.1"/>
    <property type="molecule type" value="Genomic_DNA"/>
</dbReference>
<proteinExistence type="predicted"/>
<reference evidence="3" key="2">
    <citation type="submission" date="2018-07" db="EMBL/GenBank/DDBJ databases">
        <authorList>
            <person name="Mckenzie S.K."/>
            <person name="Kronauer D.J.C."/>
        </authorList>
    </citation>
    <scope>NUCLEOTIDE SEQUENCE</scope>
    <source>
        <strain evidence="3">Clonal line C1</strain>
    </source>
</reference>
<feature type="region of interest" description="Disordered" evidence="1">
    <location>
        <begin position="700"/>
        <end position="729"/>
    </location>
</feature>
<dbReference type="AlphaFoldDB" id="A0A3L8DEU6"/>
<feature type="compositionally biased region" description="Pro residues" evidence="1">
    <location>
        <begin position="800"/>
        <end position="816"/>
    </location>
</feature>
<dbReference type="PANTHER" id="PTHR36159">
    <property type="entry name" value="PROTEIN CBG23766"/>
    <property type="match status" value="1"/>
</dbReference>
<dbReference type="PANTHER" id="PTHR36159:SF1">
    <property type="entry name" value="RETROVIRUS-RELATED POL POLYPROTEIN FROM TRANSPOSON 412-LIKE PROTEIN"/>
    <property type="match status" value="1"/>
</dbReference>
<dbReference type="Proteomes" id="UP000279307">
    <property type="component" value="Chromosome 9"/>
</dbReference>
<dbReference type="SUPFAM" id="SSF56672">
    <property type="entry name" value="DNA/RNA polymerases"/>
    <property type="match status" value="1"/>
</dbReference>
<name>A0A3L8DEU6_OOCBI</name>
<feature type="compositionally biased region" description="Pro residues" evidence="1">
    <location>
        <begin position="703"/>
        <end position="729"/>
    </location>
</feature>
<feature type="domain" description="Double jelly roll-like" evidence="2">
    <location>
        <begin position="226"/>
        <end position="373"/>
    </location>
</feature>
<protein>
    <recommendedName>
        <fullName evidence="2">Double jelly roll-like domain-containing protein</fullName>
    </recommendedName>
</protein>
<evidence type="ECO:0000259" key="2">
    <source>
        <dbReference type="Pfam" id="PF21738"/>
    </source>
</evidence>
<sequence>MLLHTGIEFELLTDVDMVLFVERGVRGYILEVDLEYPRHLHDAHADLPFCPTREAPPDKRQEKLLATLCDKQRYVIHYRTLQQCTSHGLRVARIHRALEFAQSTWLRDYIELNTAFRMRATNDFEKNLYKLMNNAVFGKTMEKVRNRVDVKLVTCWEGRYGAEALISRPNFHSRAVFGENLFAQDLYTLPCESYLYIEGTFSVDGAAAAAGDAQAAPVEPGEPQMHLVNNCAAFLFDELRYELNGVEIDRSRNVGMTSTLKNYVSLTHARSNILLSAEWSLTGTFGPGDFNLCVPLGMLLGFCEDYRRVVINTRHELVLIRARNDNNCVVLSGDRHGARIDLHKVQWHMPHVYLNEINKLRLLRTLESGRFLTATQLEKPRYVIFTLQTSRRNAATRDASLFDACDLSNVKLFLNSTFYPYDDMHLDFAKNRYAILYDMYARFRRAYYALDRDDDGAVLTMNKFLHCGPLMVLDCSRQNETVKSAIVDVRIEFDCRRGDVAATPNVDVRRMRILGRRYNLTRTGYKFLEIGLGIPPTADAVVVHIVLGDTASKKILLTPEMWKGLVDSRAIICDNLARANGEHGPPPPMQLGDLTVRFATINSQPTIRLDTPSGRLTLSAPTVSFLYGLRHCVQRVIATMTGVVGRVEAKLRAFRHIAAGVEDPSSALRAISSSADYDRNDLFDCELLVMVFGATPAPRKVAAPPPPAAPGSATVPPPPAAPGNAAVPPPPVAPENVAVPPPPAVAETVAAPPPPAAPENVAAPPSPAVAETVAAPSPPVALENVAAPPFPAAPGSAAVLPPPAAPGSAAAPPPPAVAETVAAPPPPAAPGNAAAPPPPAVPETVAAPPPPAAPGNAAAPPPPTAAPRYVDAAAPWNVATPPPFPYYQYYE</sequence>
<dbReference type="GO" id="GO:0071897">
    <property type="term" value="P:DNA biosynthetic process"/>
    <property type="evidence" value="ECO:0007669"/>
    <property type="project" value="UniProtKB-ARBA"/>
</dbReference>
<accession>A0A3L8DEU6</accession>
<evidence type="ECO:0000313" key="3">
    <source>
        <dbReference type="EMBL" id="RLU18816.1"/>
    </source>
</evidence>
<feature type="region of interest" description="Disordered" evidence="1">
    <location>
        <begin position="792"/>
        <end position="866"/>
    </location>
</feature>
<reference evidence="3" key="1">
    <citation type="journal article" date="2018" name="Genome Res.">
        <title>The genomic architecture and molecular evolution of ant odorant receptors.</title>
        <authorList>
            <person name="McKenzie S.K."/>
            <person name="Kronauer D.J.C."/>
        </authorList>
    </citation>
    <scope>NUCLEOTIDE SEQUENCE [LARGE SCALE GENOMIC DNA]</scope>
    <source>
        <strain evidence="3">Clonal line C1</strain>
    </source>
</reference>
<feature type="compositionally biased region" description="Pro residues" evidence="1">
    <location>
        <begin position="823"/>
        <end position="865"/>
    </location>
</feature>
<dbReference type="OrthoDB" id="6746907at2759"/>
<dbReference type="InterPro" id="IPR049512">
    <property type="entry name" value="DJR-like_dom"/>
</dbReference>
<dbReference type="Pfam" id="PF21738">
    <property type="entry name" value="DJR-like_dom"/>
    <property type="match status" value="2"/>
</dbReference>
<comment type="caution">
    <text evidence="3">The sequence shown here is derived from an EMBL/GenBank/DDBJ whole genome shotgun (WGS) entry which is preliminary data.</text>
</comment>
<evidence type="ECO:0000256" key="1">
    <source>
        <dbReference type="SAM" id="MobiDB-lite"/>
    </source>
</evidence>
<organism evidence="3">
    <name type="scientific">Ooceraea biroi</name>
    <name type="common">Clonal raider ant</name>
    <name type="synonym">Cerapachys biroi</name>
    <dbReference type="NCBI Taxonomy" id="2015173"/>
    <lineage>
        <taxon>Eukaryota</taxon>
        <taxon>Metazoa</taxon>
        <taxon>Ecdysozoa</taxon>
        <taxon>Arthropoda</taxon>
        <taxon>Hexapoda</taxon>
        <taxon>Insecta</taxon>
        <taxon>Pterygota</taxon>
        <taxon>Neoptera</taxon>
        <taxon>Endopterygota</taxon>
        <taxon>Hymenoptera</taxon>
        <taxon>Apocrita</taxon>
        <taxon>Aculeata</taxon>
        <taxon>Formicoidea</taxon>
        <taxon>Formicidae</taxon>
        <taxon>Dorylinae</taxon>
        <taxon>Ooceraea</taxon>
    </lineage>
</organism>
<gene>
    <name evidence="3" type="ORF">DMN91_009173</name>
</gene>